<dbReference type="RefSeq" id="WP_345024587.1">
    <property type="nucleotide sequence ID" value="NZ_BAABDO010000128.1"/>
</dbReference>
<feature type="domain" description="Nudix hydrolase" evidence="4">
    <location>
        <begin position="47"/>
        <end position="187"/>
    </location>
</feature>
<evidence type="ECO:0000256" key="3">
    <source>
        <dbReference type="RuleBase" id="RU003476"/>
    </source>
</evidence>
<keyword evidence="6" id="KW-1185">Reference proteome</keyword>
<proteinExistence type="inferred from homology"/>
<evidence type="ECO:0000313" key="6">
    <source>
        <dbReference type="Proteomes" id="UP001500266"/>
    </source>
</evidence>
<dbReference type="EMBL" id="BAABDO010000128">
    <property type="protein sequence ID" value="GAA4155064.1"/>
    <property type="molecule type" value="Genomic_DNA"/>
</dbReference>
<dbReference type="InterPro" id="IPR020084">
    <property type="entry name" value="NUDIX_hydrolase_CS"/>
</dbReference>
<dbReference type="InterPro" id="IPR015797">
    <property type="entry name" value="NUDIX_hydrolase-like_dom_sf"/>
</dbReference>
<dbReference type="SUPFAM" id="SSF55811">
    <property type="entry name" value="Nudix"/>
    <property type="match status" value="1"/>
</dbReference>
<protein>
    <recommendedName>
        <fullName evidence="4">Nudix hydrolase domain-containing protein</fullName>
    </recommendedName>
</protein>
<dbReference type="InterPro" id="IPR000086">
    <property type="entry name" value="NUDIX_hydrolase_dom"/>
</dbReference>
<evidence type="ECO:0000256" key="1">
    <source>
        <dbReference type="ARBA" id="ARBA00005582"/>
    </source>
</evidence>
<keyword evidence="2 3" id="KW-0378">Hydrolase</keyword>
<evidence type="ECO:0000256" key="2">
    <source>
        <dbReference type="ARBA" id="ARBA00022801"/>
    </source>
</evidence>
<name>A0ABP7ZF56_9ACTN</name>
<accession>A0ABP7ZF56</accession>
<comment type="caution">
    <text evidence="5">The sequence shown here is derived from an EMBL/GenBank/DDBJ whole genome shotgun (WGS) entry which is preliminary data.</text>
</comment>
<organism evidence="5 6">
    <name type="scientific">Actinomadura keratinilytica</name>
    <dbReference type="NCBI Taxonomy" id="547461"/>
    <lineage>
        <taxon>Bacteria</taxon>
        <taxon>Bacillati</taxon>
        <taxon>Actinomycetota</taxon>
        <taxon>Actinomycetes</taxon>
        <taxon>Streptosporangiales</taxon>
        <taxon>Thermomonosporaceae</taxon>
        <taxon>Actinomadura</taxon>
    </lineage>
</organism>
<evidence type="ECO:0000313" key="5">
    <source>
        <dbReference type="EMBL" id="GAA4155064.1"/>
    </source>
</evidence>
<gene>
    <name evidence="5" type="ORF">GCM10022416_55230</name>
</gene>
<dbReference type="PROSITE" id="PS51462">
    <property type="entry name" value="NUDIX"/>
    <property type="match status" value="1"/>
</dbReference>
<dbReference type="PROSITE" id="PS00893">
    <property type="entry name" value="NUDIX_BOX"/>
    <property type="match status" value="1"/>
</dbReference>
<dbReference type="Gene3D" id="3.90.79.10">
    <property type="entry name" value="Nucleoside Triphosphate Pyrophosphohydrolase"/>
    <property type="match status" value="1"/>
</dbReference>
<dbReference type="PRINTS" id="PR00502">
    <property type="entry name" value="NUDIXFAMILY"/>
</dbReference>
<dbReference type="PANTHER" id="PTHR43736">
    <property type="entry name" value="ADP-RIBOSE PYROPHOSPHATASE"/>
    <property type="match status" value="1"/>
</dbReference>
<dbReference type="PANTHER" id="PTHR43736:SF1">
    <property type="entry name" value="DIHYDRONEOPTERIN TRIPHOSPHATE DIPHOSPHATASE"/>
    <property type="match status" value="1"/>
</dbReference>
<reference evidence="6" key="1">
    <citation type="journal article" date="2019" name="Int. J. Syst. Evol. Microbiol.">
        <title>The Global Catalogue of Microorganisms (GCM) 10K type strain sequencing project: providing services to taxonomists for standard genome sequencing and annotation.</title>
        <authorList>
            <consortium name="The Broad Institute Genomics Platform"/>
            <consortium name="The Broad Institute Genome Sequencing Center for Infectious Disease"/>
            <person name="Wu L."/>
            <person name="Ma J."/>
        </authorList>
    </citation>
    <scope>NUCLEOTIDE SEQUENCE [LARGE SCALE GENOMIC DNA]</scope>
    <source>
        <strain evidence="6">JCM 17316</strain>
    </source>
</reference>
<dbReference type="InterPro" id="IPR020476">
    <property type="entry name" value="Nudix_hydrolase"/>
</dbReference>
<dbReference type="Proteomes" id="UP001500266">
    <property type="component" value="Unassembled WGS sequence"/>
</dbReference>
<dbReference type="Pfam" id="PF00293">
    <property type="entry name" value="NUDIX"/>
    <property type="match status" value="1"/>
</dbReference>
<comment type="similarity">
    <text evidence="1 3">Belongs to the Nudix hydrolase family.</text>
</comment>
<evidence type="ECO:0000259" key="4">
    <source>
        <dbReference type="PROSITE" id="PS51462"/>
    </source>
</evidence>
<sequence length="248" mass="26499">MTPETDPTRIDWPSRQAAAAIPFEVIDGRPVNPVERTGRRGRGELWHWGEALAADALVTALDRTGRRWIVMVERRDGHGWAIPGGHVDPGETALAAAIRELAEETGLSLPDADWTVTEPRYVPDPRATDEAWMVTVLCTVDLGVLKGEEFPQVAGGDDAARAAWVHADTYEALADHLADAYGGRVFTAHVAMLQQHLADGDPGPQVWTADPAPGGWVCGVPAPGTELGVCGYPVESEPCPHHSAGEAS</sequence>